<proteinExistence type="predicted"/>
<evidence type="ECO:0000313" key="1">
    <source>
        <dbReference type="EMBL" id="CAB1452157.1"/>
    </source>
</evidence>
<name>A0A9N7VMU7_PLEPL</name>
<gene>
    <name evidence="1" type="ORF">PLEPLA_LOCUS39896</name>
</gene>
<comment type="caution">
    <text evidence="1">The sequence shown here is derived from an EMBL/GenBank/DDBJ whole genome shotgun (WGS) entry which is preliminary data.</text>
</comment>
<reference evidence="1" key="1">
    <citation type="submission" date="2020-03" db="EMBL/GenBank/DDBJ databases">
        <authorList>
            <person name="Weist P."/>
        </authorList>
    </citation>
    <scope>NUCLEOTIDE SEQUENCE</scope>
</reference>
<dbReference type="AlphaFoldDB" id="A0A9N7VMU7"/>
<dbReference type="Proteomes" id="UP001153269">
    <property type="component" value="Unassembled WGS sequence"/>
</dbReference>
<accession>A0A9N7VMU7</accession>
<dbReference type="EMBL" id="CADEAL010004118">
    <property type="protein sequence ID" value="CAB1452157.1"/>
    <property type="molecule type" value="Genomic_DNA"/>
</dbReference>
<protein>
    <submittedName>
        <fullName evidence="1">Uncharacterized protein</fullName>
    </submittedName>
</protein>
<organism evidence="1 2">
    <name type="scientific">Pleuronectes platessa</name>
    <name type="common">European plaice</name>
    <dbReference type="NCBI Taxonomy" id="8262"/>
    <lineage>
        <taxon>Eukaryota</taxon>
        <taxon>Metazoa</taxon>
        <taxon>Chordata</taxon>
        <taxon>Craniata</taxon>
        <taxon>Vertebrata</taxon>
        <taxon>Euteleostomi</taxon>
        <taxon>Actinopterygii</taxon>
        <taxon>Neopterygii</taxon>
        <taxon>Teleostei</taxon>
        <taxon>Neoteleostei</taxon>
        <taxon>Acanthomorphata</taxon>
        <taxon>Carangaria</taxon>
        <taxon>Pleuronectiformes</taxon>
        <taxon>Pleuronectoidei</taxon>
        <taxon>Pleuronectidae</taxon>
        <taxon>Pleuronectes</taxon>
    </lineage>
</organism>
<keyword evidence="2" id="KW-1185">Reference proteome</keyword>
<evidence type="ECO:0000313" key="2">
    <source>
        <dbReference type="Proteomes" id="UP001153269"/>
    </source>
</evidence>
<sequence length="81" mass="9307">MSAWESKAVGPVWRSRGGEDRRTVHELRKFPSLHSSDENGRRSEAGFLYTMMQSLHITLTFRVRFLQWGIERGSAAASLIR</sequence>